<accession>A0A371PER2</accession>
<sequence>MAEGWITTVLLAFGIAVGIVGVVAYLRMLRKEKGGASVQPDAESSPSDGLSGDQQSKSEGESTGGT</sequence>
<keyword evidence="2" id="KW-0472">Membrane</keyword>
<dbReference type="Proteomes" id="UP000261905">
    <property type="component" value="Unassembled WGS sequence"/>
</dbReference>
<reference evidence="3 4" key="1">
    <citation type="submission" date="2018-08" db="EMBL/GenBank/DDBJ databases">
        <title>Paenibacillus sp. M4BSY-1, whole genome shotgun sequence.</title>
        <authorList>
            <person name="Tuo L."/>
        </authorList>
    </citation>
    <scope>NUCLEOTIDE SEQUENCE [LARGE SCALE GENOMIC DNA]</scope>
    <source>
        <strain evidence="3 4">M4BSY-1</strain>
    </source>
</reference>
<keyword evidence="4" id="KW-1185">Reference proteome</keyword>
<dbReference type="AlphaFoldDB" id="A0A371PER2"/>
<proteinExistence type="predicted"/>
<dbReference type="EMBL" id="QUBQ01000003">
    <property type="protein sequence ID" value="REK74424.1"/>
    <property type="molecule type" value="Genomic_DNA"/>
</dbReference>
<name>A0A371PER2_9BACL</name>
<evidence type="ECO:0000256" key="1">
    <source>
        <dbReference type="SAM" id="MobiDB-lite"/>
    </source>
</evidence>
<dbReference type="OrthoDB" id="2663213at2"/>
<feature type="transmembrane region" description="Helical" evidence="2">
    <location>
        <begin position="6"/>
        <end position="26"/>
    </location>
</feature>
<comment type="caution">
    <text evidence="3">The sequence shown here is derived from an EMBL/GenBank/DDBJ whole genome shotgun (WGS) entry which is preliminary data.</text>
</comment>
<evidence type="ECO:0000313" key="4">
    <source>
        <dbReference type="Proteomes" id="UP000261905"/>
    </source>
</evidence>
<dbReference type="RefSeq" id="WP_116047729.1">
    <property type="nucleotide sequence ID" value="NZ_QUBQ01000003.1"/>
</dbReference>
<feature type="compositionally biased region" description="Polar residues" evidence="1">
    <location>
        <begin position="42"/>
        <end position="57"/>
    </location>
</feature>
<organism evidence="3 4">
    <name type="scientific">Paenibacillus paeoniae</name>
    <dbReference type="NCBI Taxonomy" id="2292705"/>
    <lineage>
        <taxon>Bacteria</taxon>
        <taxon>Bacillati</taxon>
        <taxon>Bacillota</taxon>
        <taxon>Bacilli</taxon>
        <taxon>Bacillales</taxon>
        <taxon>Paenibacillaceae</taxon>
        <taxon>Paenibacillus</taxon>
    </lineage>
</organism>
<feature type="region of interest" description="Disordered" evidence="1">
    <location>
        <begin position="35"/>
        <end position="66"/>
    </location>
</feature>
<evidence type="ECO:0000313" key="3">
    <source>
        <dbReference type="EMBL" id="REK74424.1"/>
    </source>
</evidence>
<evidence type="ECO:0000256" key="2">
    <source>
        <dbReference type="SAM" id="Phobius"/>
    </source>
</evidence>
<keyword evidence="2" id="KW-0812">Transmembrane</keyword>
<keyword evidence="2" id="KW-1133">Transmembrane helix</keyword>
<gene>
    <name evidence="3" type="ORF">DX130_18095</name>
</gene>
<protein>
    <submittedName>
        <fullName evidence="3">Uncharacterized protein</fullName>
    </submittedName>
</protein>